<comment type="caution">
    <text evidence="6">The sequence shown here is derived from an EMBL/GenBank/DDBJ whole genome shotgun (WGS) entry which is preliminary data.</text>
</comment>
<dbReference type="PATRIC" id="fig|1423804.4.peg.172"/>
<reference evidence="6 7" key="1">
    <citation type="journal article" date="2015" name="Genome Announc.">
        <title>Expanding the biotechnology potential of lactobacilli through comparative genomics of 213 strains and associated genera.</title>
        <authorList>
            <person name="Sun Z."/>
            <person name="Harris H.M."/>
            <person name="McCann A."/>
            <person name="Guo C."/>
            <person name="Argimon S."/>
            <person name="Zhang W."/>
            <person name="Yang X."/>
            <person name="Jeffery I.B."/>
            <person name="Cooney J.C."/>
            <person name="Kagawa T.F."/>
            <person name="Liu W."/>
            <person name="Song Y."/>
            <person name="Salvetti E."/>
            <person name="Wrobel A."/>
            <person name="Rasinkangas P."/>
            <person name="Parkhill J."/>
            <person name="Rea M.C."/>
            <person name="O'Sullivan O."/>
            <person name="Ritari J."/>
            <person name="Douillard F.P."/>
            <person name="Paul Ross R."/>
            <person name="Yang R."/>
            <person name="Briner A.E."/>
            <person name="Felis G.E."/>
            <person name="de Vos W.M."/>
            <person name="Barrangou R."/>
            <person name="Klaenhammer T.R."/>
            <person name="Caufield P.W."/>
            <person name="Cui Y."/>
            <person name="Zhang H."/>
            <person name="O'Toole P.W."/>
        </authorList>
    </citation>
    <scope>NUCLEOTIDE SEQUENCE [LARGE SCALE GENOMIC DNA]</scope>
    <source>
        <strain evidence="6 7">DSM 23365</strain>
    </source>
</reference>
<evidence type="ECO:0000256" key="4">
    <source>
        <dbReference type="PROSITE-ProRule" id="PRU01091"/>
    </source>
</evidence>
<evidence type="ECO:0000256" key="3">
    <source>
        <dbReference type="ARBA" id="ARBA00023163"/>
    </source>
</evidence>
<dbReference type="SMART" id="SM00862">
    <property type="entry name" value="Trans_reg_C"/>
    <property type="match status" value="1"/>
</dbReference>
<keyword evidence="2 4" id="KW-0238">DNA-binding</keyword>
<evidence type="ECO:0000256" key="2">
    <source>
        <dbReference type="ARBA" id="ARBA00023125"/>
    </source>
</evidence>
<dbReference type="PROSITE" id="PS51755">
    <property type="entry name" value="OMPR_PHOB"/>
    <property type="match status" value="1"/>
</dbReference>
<dbReference type="EMBL" id="AYZM01000061">
    <property type="protein sequence ID" value="KRN25751.1"/>
    <property type="molecule type" value="Genomic_DNA"/>
</dbReference>
<dbReference type="GO" id="GO:0000160">
    <property type="term" value="P:phosphorelay signal transduction system"/>
    <property type="evidence" value="ECO:0007669"/>
    <property type="project" value="InterPro"/>
</dbReference>
<dbReference type="CDD" id="cd00383">
    <property type="entry name" value="trans_reg_C"/>
    <property type="match status" value="1"/>
</dbReference>
<feature type="domain" description="OmpR/PhoB-type" evidence="5">
    <location>
        <begin position="131"/>
        <end position="230"/>
    </location>
</feature>
<dbReference type="Proteomes" id="UP000051442">
    <property type="component" value="Unassembled WGS sequence"/>
</dbReference>
<keyword evidence="1" id="KW-0805">Transcription regulation</keyword>
<dbReference type="Gene3D" id="1.10.10.10">
    <property type="entry name" value="Winged helix-like DNA-binding domain superfamily/Winged helix DNA-binding domain"/>
    <property type="match status" value="1"/>
</dbReference>
<feature type="DNA-binding region" description="OmpR/PhoB-type" evidence="4">
    <location>
        <begin position="131"/>
        <end position="230"/>
    </location>
</feature>
<proteinExistence type="predicted"/>
<dbReference type="InterPro" id="IPR036388">
    <property type="entry name" value="WH-like_DNA-bd_sf"/>
</dbReference>
<evidence type="ECO:0000313" key="7">
    <source>
        <dbReference type="Proteomes" id="UP000051442"/>
    </source>
</evidence>
<dbReference type="SUPFAM" id="SSF46894">
    <property type="entry name" value="C-terminal effector domain of the bipartite response regulators"/>
    <property type="match status" value="1"/>
</dbReference>
<dbReference type="InterPro" id="IPR016032">
    <property type="entry name" value="Sig_transdc_resp-reg_C-effctor"/>
</dbReference>
<keyword evidence="3" id="KW-0804">Transcription</keyword>
<organism evidence="6 7">
    <name type="scientific">Secundilactobacillus similis DSM 23365 = JCM 2765</name>
    <dbReference type="NCBI Taxonomy" id="1423804"/>
    <lineage>
        <taxon>Bacteria</taxon>
        <taxon>Bacillati</taxon>
        <taxon>Bacillota</taxon>
        <taxon>Bacilli</taxon>
        <taxon>Lactobacillales</taxon>
        <taxon>Lactobacillaceae</taxon>
        <taxon>Secundilactobacillus</taxon>
    </lineage>
</organism>
<name>A0A0R2FKP9_9LACO</name>
<dbReference type="GO" id="GO:0003677">
    <property type="term" value="F:DNA binding"/>
    <property type="evidence" value="ECO:0007669"/>
    <property type="project" value="UniProtKB-UniRule"/>
</dbReference>
<dbReference type="RefSeq" id="WP_054737007.1">
    <property type="nucleotide sequence ID" value="NZ_AYZM01000061.1"/>
</dbReference>
<evidence type="ECO:0000259" key="5">
    <source>
        <dbReference type="PROSITE" id="PS51755"/>
    </source>
</evidence>
<evidence type="ECO:0000313" key="6">
    <source>
        <dbReference type="EMBL" id="KRN25751.1"/>
    </source>
</evidence>
<dbReference type="InterPro" id="IPR001867">
    <property type="entry name" value="OmpR/PhoB-type_DNA-bd"/>
</dbReference>
<keyword evidence="7" id="KW-1185">Reference proteome</keyword>
<dbReference type="GO" id="GO:0006355">
    <property type="term" value="P:regulation of DNA-templated transcription"/>
    <property type="evidence" value="ECO:0007669"/>
    <property type="project" value="InterPro"/>
</dbReference>
<gene>
    <name evidence="6" type="ORF">FD14_GL000158</name>
</gene>
<dbReference type="Pfam" id="PF00486">
    <property type="entry name" value="Trans_reg_C"/>
    <property type="match status" value="1"/>
</dbReference>
<protein>
    <submittedName>
        <fullName evidence="6">Winged helix family transcriptional regulator</fullName>
    </submittedName>
</protein>
<dbReference type="STRING" id="1423804.FD14_GL000158"/>
<accession>A0A0R2FKP9</accession>
<evidence type="ECO:0000256" key="1">
    <source>
        <dbReference type="ARBA" id="ARBA00023015"/>
    </source>
</evidence>
<sequence length="233" mass="26860">MERKIILISDDVMLRQNLQPLVAEWQFINSPRLLPDLLLNRDSQLMVILDLDQYYATTTPSIDLGVLRQQFQGLLLGIHRQALADELACQLLVAYHFDDLLDLSQPSTLLGARLQQKVWRYFHQQAVVQPSALLEVGPLKIDFQHYAVTVDQQRLNLGPIDFRLLVFFIQNENVVLTRVQIAEGVWRNGKDSTLRSIDSHISKLRKLIERDAKQPQYLKTVRGFGYIFNLAPT</sequence>
<dbReference type="AlphaFoldDB" id="A0A0R2FKP9"/>